<dbReference type="InterPro" id="IPR040501">
    <property type="entry name" value="TFA2_Winged_2"/>
</dbReference>
<keyword evidence="4" id="KW-1185">Reference proteome</keyword>
<dbReference type="PANTHER" id="PTHR12716:SF8">
    <property type="entry name" value="TRANSCRIPTION INITIATION FACTOR IIE SUBUNIT BETA"/>
    <property type="match status" value="1"/>
</dbReference>
<feature type="domain" description="TFA2 Winged helix" evidence="1">
    <location>
        <begin position="37"/>
        <end position="97"/>
    </location>
</feature>
<proteinExistence type="predicted"/>
<dbReference type="STRING" id="983967.A0A1E4SUW9"/>
<accession>A0A1E4SUW9</accession>
<gene>
    <name evidence="3" type="ORF">CANARDRAFT_30163</name>
</gene>
<dbReference type="GO" id="GO:0005673">
    <property type="term" value="C:transcription factor TFIIE complex"/>
    <property type="evidence" value="ECO:0007669"/>
    <property type="project" value="InterPro"/>
</dbReference>
<dbReference type="AlphaFoldDB" id="A0A1E4SUW9"/>
<evidence type="ECO:0000259" key="1">
    <source>
        <dbReference type="Pfam" id="PF18121"/>
    </source>
</evidence>
<dbReference type="InterPro" id="IPR054600">
    <property type="entry name" value="TFA2_E-tether"/>
</dbReference>
<dbReference type="OrthoDB" id="5323195at2759"/>
<dbReference type="GO" id="GO:0001097">
    <property type="term" value="F:TFIIH-class transcription factor complex binding"/>
    <property type="evidence" value="ECO:0007669"/>
    <property type="project" value="TreeGrafter"/>
</dbReference>
<dbReference type="InterPro" id="IPR016656">
    <property type="entry name" value="TFIIE-bsu"/>
</dbReference>
<protein>
    <submittedName>
        <fullName evidence="3">Uncharacterized protein</fullName>
    </submittedName>
</protein>
<dbReference type="GO" id="GO:0006367">
    <property type="term" value="P:transcription initiation at RNA polymerase II promoter"/>
    <property type="evidence" value="ECO:0007669"/>
    <property type="project" value="InterPro"/>
</dbReference>
<evidence type="ECO:0000313" key="3">
    <source>
        <dbReference type="EMBL" id="ODV83222.1"/>
    </source>
</evidence>
<dbReference type="Proteomes" id="UP000094801">
    <property type="component" value="Unassembled WGS sequence"/>
</dbReference>
<feature type="domain" description="Transcription initiation factor IIE subunit beta E-tether" evidence="2">
    <location>
        <begin position="108"/>
        <end position="138"/>
    </location>
</feature>
<dbReference type="EMBL" id="KV453866">
    <property type="protein sequence ID" value="ODV83222.1"/>
    <property type="molecule type" value="Genomic_DNA"/>
</dbReference>
<dbReference type="PANTHER" id="PTHR12716">
    <property type="entry name" value="TRANSCRIPTION INITIATION FACTOR IIE, BETA SUBUNIT"/>
    <property type="match status" value="1"/>
</dbReference>
<dbReference type="Pfam" id="PF22254">
    <property type="entry name" value="TFA2_E-tether"/>
    <property type="match status" value="1"/>
</dbReference>
<name>A0A1E4SUW9_9ASCO</name>
<dbReference type="Pfam" id="PF18121">
    <property type="entry name" value="TFA2_Winged_2"/>
    <property type="match status" value="1"/>
</dbReference>
<evidence type="ECO:0000259" key="2">
    <source>
        <dbReference type="Pfam" id="PF22254"/>
    </source>
</evidence>
<reference evidence="4" key="1">
    <citation type="submission" date="2016-04" db="EMBL/GenBank/DDBJ databases">
        <title>Comparative genomics of biotechnologically important yeasts.</title>
        <authorList>
            <consortium name="DOE Joint Genome Institute"/>
            <person name="Riley R."/>
            <person name="Haridas S."/>
            <person name="Wolfe K.H."/>
            <person name="Lopes M.R."/>
            <person name="Hittinger C.T."/>
            <person name="Goker M."/>
            <person name="Salamov A."/>
            <person name="Wisecaver J."/>
            <person name="Long T.M."/>
            <person name="Aerts A.L."/>
            <person name="Barry K."/>
            <person name="Choi C."/>
            <person name="Clum A."/>
            <person name="Coughlan A.Y."/>
            <person name="Deshpande S."/>
            <person name="Douglass A.P."/>
            <person name="Hanson S.J."/>
            <person name="Klenk H.-P."/>
            <person name="Labutti K."/>
            <person name="Lapidus A."/>
            <person name="Lindquist E."/>
            <person name="Lipzen A."/>
            <person name="Meier-Kolthoff J.P."/>
            <person name="Ohm R.A."/>
            <person name="Otillar R.P."/>
            <person name="Pangilinan J."/>
            <person name="Peng Y."/>
            <person name="Rokas A."/>
            <person name="Rosa C.A."/>
            <person name="Scheuner C."/>
            <person name="Sibirny A.A."/>
            <person name="Slot J.C."/>
            <person name="Stielow J.B."/>
            <person name="Sun H."/>
            <person name="Kurtzman C.P."/>
            <person name="Blackwell M."/>
            <person name="Grigoriev I.V."/>
            <person name="Jeffries T.W."/>
        </authorList>
    </citation>
    <scope>NUCLEOTIDE SEQUENCE [LARGE SCALE GENOMIC DNA]</scope>
    <source>
        <strain evidence="4">NRRL YB-2248</strain>
    </source>
</reference>
<sequence length="184" mass="21305">MKIKFDSKLIKCLSNVDRIKYDPINKTLEYLSLHNIKTASDLLKVLENQPTFQGLPVKQLKDGWNGCLDTIAKLERENKIIVHKTKKENSPRHIWLNKGNYPIGGDKLIEPEFYEMWSKVKVPKGDELAIQLLKNGLKPTNVDLENIKNNKTTNVQERKQKKPRRGKITNTHMKGILKDYSSRV</sequence>
<evidence type="ECO:0000313" key="4">
    <source>
        <dbReference type="Proteomes" id="UP000094801"/>
    </source>
</evidence>
<organism evidence="3 4">
    <name type="scientific">[Candida] arabinofermentans NRRL YB-2248</name>
    <dbReference type="NCBI Taxonomy" id="983967"/>
    <lineage>
        <taxon>Eukaryota</taxon>
        <taxon>Fungi</taxon>
        <taxon>Dikarya</taxon>
        <taxon>Ascomycota</taxon>
        <taxon>Saccharomycotina</taxon>
        <taxon>Pichiomycetes</taxon>
        <taxon>Pichiales</taxon>
        <taxon>Pichiaceae</taxon>
        <taxon>Ogataea</taxon>
        <taxon>Ogataea/Candida clade</taxon>
    </lineage>
</organism>